<dbReference type="SUPFAM" id="SSF51206">
    <property type="entry name" value="cAMP-binding domain-like"/>
    <property type="match status" value="1"/>
</dbReference>
<dbReference type="SUPFAM" id="SSF46785">
    <property type="entry name" value="Winged helix' DNA-binding domain"/>
    <property type="match status" value="1"/>
</dbReference>
<gene>
    <name evidence="6" type="ORF">N47_L13510</name>
</gene>
<dbReference type="PROSITE" id="PS51063">
    <property type="entry name" value="HTH_CRP_2"/>
    <property type="match status" value="1"/>
</dbReference>
<evidence type="ECO:0000259" key="5">
    <source>
        <dbReference type="PROSITE" id="PS51063"/>
    </source>
</evidence>
<dbReference type="PANTHER" id="PTHR24567:SF74">
    <property type="entry name" value="HTH-TYPE TRANSCRIPTIONAL REGULATOR ARCR"/>
    <property type="match status" value="1"/>
</dbReference>
<evidence type="ECO:0000256" key="3">
    <source>
        <dbReference type="ARBA" id="ARBA00023163"/>
    </source>
</evidence>
<accession>E1YDV9</accession>
<keyword evidence="1" id="KW-0805">Transcription regulation</keyword>
<dbReference type="PROSITE" id="PS50042">
    <property type="entry name" value="CNMP_BINDING_3"/>
    <property type="match status" value="1"/>
</dbReference>
<name>E1YDV9_9BACT</name>
<dbReference type="AlphaFoldDB" id="E1YDV9"/>
<dbReference type="InterPro" id="IPR012318">
    <property type="entry name" value="HTH_CRP"/>
</dbReference>
<proteinExistence type="predicted"/>
<dbReference type="InterPro" id="IPR000595">
    <property type="entry name" value="cNMP-bd_dom"/>
</dbReference>
<dbReference type="CDD" id="cd00038">
    <property type="entry name" value="CAP_ED"/>
    <property type="match status" value="1"/>
</dbReference>
<evidence type="ECO:0000259" key="4">
    <source>
        <dbReference type="PROSITE" id="PS50042"/>
    </source>
</evidence>
<dbReference type="InterPro" id="IPR050397">
    <property type="entry name" value="Env_Response_Regulators"/>
</dbReference>
<dbReference type="GO" id="GO:0003700">
    <property type="term" value="F:DNA-binding transcription factor activity"/>
    <property type="evidence" value="ECO:0007669"/>
    <property type="project" value="TreeGrafter"/>
</dbReference>
<dbReference type="CDD" id="cd00092">
    <property type="entry name" value="HTH_CRP"/>
    <property type="match status" value="1"/>
</dbReference>
<dbReference type="SMART" id="SM00100">
    <property type="entry name" value="cNMP"/>
    <property type="match status" value="1"/>
</dbReference>
<dbReference type="Gene3D" id="1.10.10.10">
    <property type="entry name" value="Winged helix-like DNA-binding domain superfamily/Winged helix DNA-binding domain"/>
    <property type="match status" value="1"/>
</dbReference>
<dbReference type="InterPro" id="IPR018490">
    <property type="entry name" value="cNMP-bd_dom_sf"/>
</dbReference>
<dbReference type="Pfam" id="PF00027">
    <property type="entry name" value="cNMP_binding"/>
    <property type="match status" value="1"/>
</dbReference>
<dbReference type="Pfam" id="PF13545">
    <property type="entry name" value="HTH_Crp_2"/>
    <property type="match status" value="1"/>
</dbReference>
<evidence type="ECO:0008006" key="7">
    <source>
        <dbReference type="Google" id="ProtNLM"/>
    </source>
</evidence>
<dbReference type="Gene3D" id="2.60.120.10">
    <property type="entry name" value="Jelly Rolls"/>
    <property type="match status" value="1"/>
</dbReference>
<evidence type="ECO:0000313" key="6">
    <source>
        <dbReference type="EMBL" id="CBX28753.1"/>
    </source>
</evidence>
<feature type="domain" description="HTH crp-type" evidence="5">
    <location>
        <begin position="146"/>
        <end position="215"/>
    </location>
</feature>
<keyword evidence="2" id="KW-0238">DNA-binding</keyword>
<dbReference type="SMART" id="SM00419">
    <property type="entry name" value="HTH_CRP"/>
    <property type="match status" value="1"/>
</dbReference>
<dbReference type="PANTHER" id="PTHR24567">
    <property type="entry name" value="CRP FAMILY TRANSCRIPTIONAL REGULATORY PROTEIN"/>
    <property type="match status" value="1"/>
</dbReference>
<reference evidence="6" key="1">
    <citation type="journal article" date="2011" name="Environ. Microbiol.">
        <title>Genomic insights into the metabolic potential of the polycyclic aromatic hydrocarbon degrading sulfate-reducing Deltaproteobacterium N47.</title>
        <authorList>
            <person name="Bergmann F."/>
            <person name="Selesi D."/>
            <person name="Weinmaier T."/>
            <person name="Tischler P."/>
            <person name="Rattei T."/>
            <person name="Meckenstock R.U."/>
        </authorList>
    </citation>
    <scope>NUCLEOTIDE SEQUENCE</scope>
</reference>
<dbReference type="InterPro" id="IPR036390">
    <property type="entry name" value="WH_DNA-bd_sf"/>
</dbReference>
<protein>
    <recommendedName>
        <fullName evidence="7">Crp/Fnr family transcriptional regulator</fullName>
    </recommendedName>
</protein>
<dbReference type="GO" id="GO:0003677">
    <property type="term" value="F:DNA binding"/>
    <property type="evidence" value="ECO:0007669"/>
    <property type="project" value="UniProtKB-KW"/>
</dbReference>
<keyword evidence="3" id="KW-0804">Transcription</keyword>
<dbReference type="GO" id="GO:0005829">
    <property type="term" value="C:cytosol"/>
    <property type="evidence" value="ECO:0007669"/>
    <property type="project" value="TreeGrafter"/>
</dbReference>
<sequence>MQPTHILKNIPIFSCLDEDELFELNSVAIKRVFPKNSLLINEGDKTDSLYIISSGKVKAIITDENGKEVILSIFGPGEYFGELAFIDGEHRSASIITRETTEVLIISREGIRDILSTNPNLAFNLLIGVVKRLREANKQIESLALMDVYGRVARLLVHLAEPYGNKQRIEDKLTHQEIANMTGSSREMVSRIFKDLIYGGYISVKNKQITINKQLPYSW</sequence>
<dbReference type="InterPro" id="IPR014710">
    <property type="entry name" value="RmlC-like_jellyroll"/>
</dbReference>
<organism evidence="6">
    <name type="scientific">uncultured Desulfobacterium sp</name>
    <dbReference type="NCBI Taxonomy" id="201089"/>
    <lineage>
        <taxon>Bacteria</taxon>
        <taxon>Pseudomonadati</taxon>
        <taxon>Thermodesulfobacteriota</taxon>
        <taxon>Desulfobacteria</taxon>
        <taxon>Desulfobacterales</taxon>
        <taxon>Desulfobacteriaceae</taxon>
        <taxon>Desulfobacterium</taxon>
        <taxon>environmental samples</taxon>
    </lineage>
</organism>
<dbReference type="InterPro" id="IPR036388">
    <property type="entry name" value="WH-like_DNA-bd_sf"/>
</dbReference>
<evidence type="ECO:0000256" key="2">
    <source>
        <dbReference type="ARBA" id="ARBA00023125"/>
    </source>
</evidence>
<dbReference type="EMBL" id="FR695869">
    <property type="protein sequence ID" value="CBX28753.1"/>
    <property type="molecule type" value="Genomic_DNA"/>
</dbReference>
<dbReference type="PRINTS" id="PR00103">
    <property type="entry name" value="CAMPKINASE"/>
</dbReference>
<evidence type="ECO:0000256" key="1">
    <source>
        <dbReference type="ARBA" id="ARBA00023015"/>
    </source>
</evidence>
<feature type="domain" description="Cyclic nucleotide-binding" evidence="4">
    <location>
        <begin position="12"/>
        <end position="115"/>
    </location>
</feature>